<proteinExistence type="predicted"/>
<dbReference type="Proteomes" id="UP000652761">
    <property type="component" value="Unassembled WGS sequence"/>
</dbReference>
<dbReference type="EMBL" id="NMUH01003198">
    <property type="protein sequence ID" value="MQM04342.1"/>
    <property type="molecule type" value="Genomic_DNA"/>
</dbReference>
<reference evidence="2" key="1">
    <citation type="submission" date="2017-07" db="EMBL/GenBank/DDBJ databases">
        <title>Taro Niue Genome Assembly and Annotation.</title>
        <authorList>
            <person name="Atibalentja N."/>
            <person name="Keating K."/>
            <person name="Fields C.J."/>
        </authorList>
    </citation>
    <scope>NUCLEOTIDE SEQUENCE</scope>
    <source>
        <strain evidence="2">Niue_2</strain>
        <tissue evidence="2">Leaf</tissue>
    </source>
</reference>
<dbReference type="AlphaFoldDB" id="A0A843W3C8"/>
<gene>
    <name evidence="2" type="ORF">Taro_037139</name>
</gene>
<evidence type="ECO:0000256" key="1">
    <source>
        <dbReference type="SAM" id="MobiDB-lite"/>
    </source>
</evidence>
<feature type="compositionally biased region" description="Basic and acidic residues" evidence="1">
    <location>
        <begin position="26"/>
        <end position="38"/>
    </location>
</feature>
<feature type="compositionally biased region" description="Basic residues" evidence="1">
    <location>
        <begin position="134"/>
        <end position="145"/>
    </location>
</feature>
<organism evidence="2 3">
    <name type="scientific">Colocasia esculenta</name>
    <name type="common">Wild taro</name>
    <name type="synonym">Arum esculentum</name>
    <dbReference type="NCBI Taxonomy" id="4460"/>
    <lineage>
        <taxon>Eukaryota</taxon>
        <taxon>Viridiplantae</taxon>
        <taxon>Streptophyta</taxon>
        <taxon>Embryophyta</taxon>
        <taxon>Tracheophyta</taxon>
        <taxon>Spermatophyta</taxon>
        <taxon>Magnoliopsida</taxon>
        <taxon>Liliopsida</taxon>
        <taxon>Araceae</taxon>
        <taxon>Aroideae</taxon>
        <taxon>Colocasieae</taxon>
        <taxon>Colocasia</taxon>
    </lineage>
</organism>
<protein>
    <submittedName>
        <fullName evidence="2">Uncharacterized protein</fullName>
    </submittedName>
</protein>
<comment type="caution">
    <text evidence="2">The sequence shown here is derived from an EMBL/GenBank/DDBJ whole genome shotgun (WGS) entry which is preliminary data.</text>
</comment>
<name>A0A843W3C8_COLES</name>
<sequence>MGLPREATTGRGSCARERASLAAAERAAETVRDQERRGGSQGLQKRSFGGGGIRRGLHAEKKSRGRRRRPCPEYGFSLIPKLMRDRESKEVKDGRERGEVAGITPERGIGGGSVGFTPSLSQGPPWGFSSRGFAPKHKLHFRRHT</sequence>
<evidence type="ECO:0000313" key="3">
    <source>
        <dbReference type="Proteomes" id="UP000652761"/>
    </source>
</evidence>
<feature type="region of interest" description="Disordered" evidence="1">
    <location>
        <begin position="1"/>
        <end position="145"/>
    </location>
</feature>
<keyword evidence="3" id="KW-1185">Reference proteome</keyword>
<feature type="compositionally biased region" description="Basic and acidic residues" evidence="1">
    <location>
        <begin position="82"/>
        <end position="99"/>
    </location>
</feature>
<accession>A0A843W3C8</accession>
<evidence type="ECO:0000313" key="2">
    <source>
        <dbReference type="EMBL" id="MQM04342.1"/>
    </source>
</evidence>